<organism evidence="10 11">
    <name type="scientific">Spodoptera frugiperda</name>
    <name type="common">Fall armyworm</name>
    <dbReference type="NCBI Taxonomy" id="7108"/>
    <lineage>
        <taxon>Eukaryota</taxon>
        <taxon>Metazoa</taxon>
        <taxon>Ecdysozoa</taxon>
        <taxon>Arthropoda</taxon>
        <taxon>Hexapoda</taxon>
        <taxon>Insecta</taxon>
        <taxon>Pterygota</taxon>
        <taxon>Neoptera</taxon>
        <taxon>Endopterygota</taxon>
        <taxon>Lepidoptera</taxon>
        <taxon>Glossata</taxon>
        <taxon>Ditrysia</taxon>
        <taxon>Noctuoidea</taxon>
        <taxon>Noctuidae</taxon>
        <taxon>Amphipyrinae</taxon>
        <taxon>Spodoptera</taxon>
    </lineage>
</organism>
<evidence type="ECO:0000259" key="9">
    <source>
        <dbReference type="Pfam" id="PF26138"/>
    </source>
</evidence>
<dbReference type="GO" id="GO:0004518">
    <property type="term" value="F:nuclease activity"/>
    <property type="evidence" value="ECO:0007669"/>
    <property type="project" value="UniProtKB-KW"/>
</dbReference>
<feature type="domain" description="DUF8040" evidence="9">
    <location>
        <begin position="44"/>
        <end position="121"/>
    </location>
</feature>
<feature type="domain" description="DDE Tnp4" evidence="8">
    <location>
        <begin position="160"/>
        <end position="314"/>
    </location>
</feature>
<dbReference type="PANTHER" id="PTHR22930:SF289">
    <property type="entry name" value="DDE TNP4 DOMAIN-CONTAINING PROTEIN-RELATED"/>
    <property type="match status" value="1"/>
</dbReference>
<keyword evidence="5" id="KW-0479">Metal-binding</keyword>
<name>A0A9R0EDP4_SPOFR</name>
<gene>
    <name evidence="11" type="primary">LOC118269228</name>
</gene>
<comment type="subcellular location">
    <subcellularLocation>
        <location evidence="2">Nucleus</location>
    </subcellularLocation>
</comment>
<evidence type="ECO:0000256" key="4">
    <source>
        <dbReference type="ARBA" id="ARBA00022722"/>
    </source>
</evidence>
<keyword evidence="6" id="KW-0378">Hydrolase</keyword>
<evidence type="ECO:0000256" key="6">
    <source>
        <dbReference type="ARBA" id="ARBA00022801"/>
    </source>
</evidence>
<dbReference type="GO" id="GO:0046872">
    <property type="term" value="F:metal ion binding"/>
    <property type="evidence" value="ECO:0007669"/>
    <property type="project" value="UniProtKB-KW"/>
</dbReference>
<accession>A0A9R0EDP4</accession>
<dbReference type="AlphaFoldDB" id="A0A9R0EDP4"/>
<evidence type="ECO:0000313" key="10">
    <source>
        <dbReference type="Proteomes" id="UP000829999"/>
    </source>
</evidence>
<proteinExistence type="inferred from homology"/>
<comment type="similarity">
    <text evidence="3">Belongs to the HARBI1 family.</text>
</comment>
<dbReference type="Pfam" id="PF13359">
    <property type="entry name" value="DDE_Tnp_4"/>
    <property type="match status" value="1"/>
</dbReference>
<dbReference type="OrthoDB" id="7434799at2759"/>
<comment type="cofactor">
    <cofactor evidence="1">
        <name>a divalent metal cation</name>
        <dbReference type="ChEBI" id="CHEBI:60240"/>
    </cofactor>
</comment>
<dbReference type="InterPro" id="IPR058353">
    <property type="entry name" value="DUF8040"/>
</dbReference>
<dbReference type="Proteomes" id="UP000829999">
    <property type="component" value="Chromosome 31"/>
</dbReference>
<evidence type="ECO:0000259" key="8">
    <source>
        <dbReference type="Pfam" id="PF13359"/>
    </source>
</evidence>
<dbReference type="PANTHER" id="PTHR22930">
    <property type="match status" value="1"/>
</dbReference>
<evidence type="ECO:0000256" key="2">
    <source>
        <dbReference type="ARBA" id="ARBA00004123"/>
    </source>
</evidence>
<keyword evidence="10" id="KW-1185">Reference proteome</keyword>
<dbReference type="InterPro" id="IPR027806">
    <property type="entry name" value="HARBI1_dom"/>
</dbReference>
<reference evidence="11" key="1">
    <citation type="submission" date="2025-08" db="UniProtKB">
        <authorList>
            <consortium name="RefSeq"/>
        </authorList>
    </citation>
    <scope>IDENTIFICATION</scope>
    <source>
        <tissue evidence="11">Whole larval tissue</tissue>
    </source>
</reference>
<dbReference type="RefSeq" id="XP_050563268.1">
    <property type="nucleotide sequence ID" value="XM_050707311.1"/>
</dbReference>
<protein>
    <submittedName>
        <fullName evidence="11">Nuclease HARBI1</fullName>
    </submittedName>
</protein>
<evidence type="ECO:0000256" key="5">
    <source>
        <dbReference type="ARBA" id="ARBA00022723"/>
    </source>
</evidence>
<dbReference type="Pfam" id="PF26138">
    <property type="entry name" value="DUF8040"/>
    <property type="match status" value="1"/>
</dbReference>
<keyword evidence="4" id="KW-0540">Nuclease</keyword>
<keyword evidence="7" id="KW-0539">Nucleus</keyword>
<evidence type="ECO:0000313" key="11">
    <source>
        <dbReference type="RefSeq" id="XP_050563268.1"/>
    </source>
</evidence>
<evidence type="ECO:0000256" key="1">
    <source>
        <dbReference type="ARBA" id="ARBA00001968"/>
    </source>
</evidence>
<dbReference type="InterPro" id="IPR045249">
    <property type="entry name" value="HARBI1-like"/>
</dbReference>
<dbReference type="GO" id="GO:0005634">
    <property type="term" value="C:nucleus"/>
    <property type="evidence" value="ECO:0007669"/>
    <property type="project" value="UniProtKB-SubCell"/>
</dbReference>
<dbReference type="GO" id="GO:0016787">
    <property type="term" value="F:hydrolase activity"/>
    <property type="evidence" value="ECO:0007669"/>
    <property type="project" value="UniProtKB-KW"/>
</dbReference>
<evidence type="ECO:0000256" key="7">
    <source>
        <dbReference type="ARBA" id="ARBA00023242"/>
    </source>
</evidence>
<evidence type="ECO:0000256" key="3">
    <source>
        <dbReference type="ARBA" id="ARBA00006958"/>
    </source>
</evidence>
<sequence>MFSRTYFAYDMLETAALEDDRQEQRKYQSNMRKILKNNFENISDTKFIKLYRLTKEVFKKLCDLLRQHTNLKSSQRVSLESKVLCALLFYAHGDYQRVVGEANHFSQEAMSVYIQEVTAALNHPAIVNSFIKFPTTRQERDFVKQGFYRKYQIPGVIGCIDGSHFRIFKPNHEVEHLFYCRKNYHSLNVQMICDSNCKIMSVNAKFGGATHDAFIWENSDVNNYIQSLHRSNESSWLLGDSAYPQRPWMMTPYADSSNPIAEIYNKKHSATRVVIENTFGRLKNRWRCVCKDRVLHYKPAKCAQIIIACCILHNIATDFNIPDPEDSEGDIALTDTSVNDPVHEHEINNDLLMGRAVRDQLARRISGINVQ</sequence>
<dbReference type="GeneID" id="118269228"/>